<evidence type="ECO:0000313" key="1">
    <source>
        <dbReference type="EMBL" id="KAH7677112.1"/>
    </source>
</evidence>
<proteinExistence type="predicted"/>
<dbReference type="Proteomes" id="UP000827976">
    <property type="component" value="Chromosome 7"/>
</dbReference>
<protein>
    <submittedName>
        <fullName evidence="1">P-loop containing nucleoside triphosphate hydrolase protein</fullName>
    </submittedName>
</protein>
<evidence type="ECO:0000313" key="2">
    <source>
        <dbReference type="Proteomes" id="UP000827976"/>
    </source>
</evidence>
<accession>A0ACB7VR91</accession>
<organism evidence="1 2">
    <name type="scientific">Dioscorea alata</name>
    <name type="common">Purple yam</name>
    <dbReference type="NCBI Taxonomy" id="55571"/>
    <lineage>
        <taxon>Eukaryota</taxon>
        <taxon>Viridiplantae</taxon>
        <taxon>Streptophyta</taxon>
        <taxon>Embryophyta</taxon>
        <taxon>Tracheophyta</taxon>
        <taxon>Spermatophyta</taxon>
        <taxon>Magnoliopsida</taxon>
        <taxon>Liliopsida</taxon>
        <taxon>Dioscoreales</taxon>
        <taxon>Dioscoreaceae</taxon>
        <taxon>Dioscorea</taxon>
    </lineage>
</organism>
<reference evidence="2" key="1">
    <citation type="journal article" date="2022" name="Nat. Commun.">
        <title>Chromosome evolution and the genetic basis of agronomically important traits in greater yam.</title>
        <authorList>
            <person name="Bredeson J.V."/>
            <person name="Lyons J.B."/>
            <person name="Oniyinde I.O."/>
            <person name="Okereke N.R."/>
            <person name="Kolade O."/>
            <person name="Nnabue I."/>
            <person name="Nwadili C.O."/>
            <person name="Hribova E."/>
            <person name="Parker M."/>
            <person name="Nwogha J."/>
            <person name="Shu S."/>
            <person name="Carlson J."/>
            <person name="Kariba R."/>
            <person name="Muthemba S."/>
            <person name="Knop K."/>
            <person name="Barton G.J."/>
            <person name="Sherwood A.V."/>
            <person name="Lopez-Montes A."/>
            <person name="Asiedu R."/>
            <person name="Jamnadass R."/>
            <person name="Muchugi A."/>
            <person name="Goodstein D."/>
            <person name="Egesi C.N."/>
            <person name="Featherston J."/>
            <person name="Asfaw A."/>
            <person name="Simpson G.G."/>
            <person name="Dolezel J."/>
            <person name="Hendre P.S."/>
            <person name="Van Deynze A."/>
            <person name="Kumar P.L."/>
            <person name="Obidiegwu J.E."/>
            <person name="Bhattacharjee R."/>
            <person name="Rokhsar D.S."/>
        </authorList>
    </citation>
    <scope>NUCLEOTIDE SEQUENCE [LARGE SCALE GENOMIC DNA]</scope>
    <source>
        <strain evidence="2">cv. TDa95/00328</strain>
    </source>
</reference>
<keyword evidence="1" id="KW-0378">Hydrolase</keyword>
<sequence>MAGAIVFSIMRWMISHGDTALPFKKPSLTQEDATKSDQKEPSSFQEYMVKLEKTLLKIQAVLTDAEEREIKEESVKLWLRELKDVAYDAEDVLHEYEYELLTARLNPTGKRKREEMSSKSITCNDRIKDIRMRLEEIEKEREALRLREDDGERRSDAVMQPLATTELVDESTVYGREDDVNKLVEMVTGEGSYSVIPLVGMGGIGKTTLAKLVLKDPRIGKCFNLKVWLSVSMDFNVIKMMQKMMQSITGEYCELTELSALQDVLKEELKGKRLLLVLDDVWNENLSLWDCFRAGLMGRGQRKIIVTTRNESVAKNIQTVPPYHLSCLDEDHCWLLFKKYAFDAQDAEIKSPNLVEIGKKIVEKCGGLPLAVKTLGGLLRYEVSEDRWEDVLVSDLWDLDEGDDNILPALKVSYHRMPTHLKPCFTYCSLFPKNYMFKKDQMIRLWMAQSLIQNEDIGRRCFDDLLRRSFFQYSQVDEDELPQYRSQLWLSQVGREELLQKWSFILTNNGEDEIYLIHDLIHDLAQSIAGKECCMFEEVKAHEMEKKTRHLSLIVEDPKNKASFQAFHELKFLRTFLHVNMKMHTWNGGGITEASLSSIKIPNNLFMKLVCLRTIDFSFSRIEELPETIDQLKHLCHLGLQACIIKRLPESIRNLYFLQTLDLKYCKSLRKLPQGIVRLFNLRHLELPTKNLASLVSIPSGIGKLTNLQTLTAINISKGKEGCNIGELKELVNLRGHLAIAGIQNVSKAKEAREANLKNKDYLQTLALTWDATGSNAVQEFVANSVFESLQPHTNLKQLLIRGFNGDRFPSWLGDPSFSGLTSIALSDCSKCTVLPPLGQLLLLKDLLVGNMKSIRYIGPDFRGHCDASSKAFPALKYIDFEEMPELELWEGMLNGDFPNLQRVVIKHCPKLKALPQDSPSLEILEMQDVEMLCSMPTFSSLKSLDLQGKWSGKLLSLSPAFHNLHSLEISESENLTILQLPEGLNVIKDLNIRDCPELIRVFGLPQLQSLESLELYALPKLEFSPGDQLPSTLQSLYVTSCTKLSWLPLHEHLSSLKQLQITNCPEIQDLEGLHNLFSIENLEISCCDKLLLLLNVALPPSLKFFTLCGCDNLKSIPMFHQNLSELSELVIEGCERLSSVVGLHNLTSLKVLELNNCRDLQLSASEALPSSTLEVEVVDCPGLIDWCESHGIKHTQTEDWELAEHGEGDNEEEAEEEKRFELGTDNEIE</sequence>
<keyword evidence="2" id="KW-1185">Reference proteome</keyword>
<comment type="caution">
    <text evidence="1">The sequence shown here is derived from an EMBL/GenBank/DDBJ whole genome shotgun (WGS) entry which is preliminary data.</text>
</comment>
<dbReference type="EMBL" id="CM037017">
    <property type="protein sequence ID" value="KAH7677112.1"/>
    <property type="molecule type" value="Genomic_DNA"/>
</dbReference>
<name>A0ACB7VR91_DIOAL</name>
<gene>
    <name evidence="1" type="ORF">IHE45_07G060700</name>
</gene>